<accession>A0A1H3NFU1</accession>
<dbReference type="STRING" id="651662.SAMN04488069_11666"/>
<feature type="signal peptide" evidence="1">
    <location>
        <begin position="1"/>
        <end position="17"/>
    </location>
</feature>
<dbReference type="Proteomes" id="UP000199249">
    <property type="component" value="Unassembled WGS sequence"/>
</dbReference>
<organism evidence="2 3">
    <name type="scientific">Hymenobacter psychrophilus</name>
    <dbReference type="NCBI Taxonomy" id="651662"/>
    <lineage>
        <taxon>Bacteria</taxon>
        <taxon>Pseudomonadati</taxon>
        <taxon>Bacteroidota</taxon>
        <taxon>Cytophagia</taxon>
        <taxon>Cytophagales</taxon>
        <taxon>Hymenobacteraceae</taxon>
        <taxon>Hymenobacter</taxon>
    </lineage>
</organism>
<sequence length="131" mass="15308">MKLILLILLFAFNISYAQEVRCSTVNSTIGYSYVYATDKYEQSVKSMDRVKICMGPETIAIGQKTSFYMGKAINEVRDKDGLTYRMYATNEKDQHLILEIWFSNQSRSRMVVTAIFPKLYYIEYYVEQSVE</sequence>
<reference evidence="3" key="1">
    <citation type="submission" date="2016-10" db="EMBL/GenBank/DDBJ databases">
        <authorList>
            <person name="Varghese N."/>
            <person name="Submissions S."/>
        </authorList>
    </citation>
    <scope>NUCLEOTIDE SEQUENCE [LARGE SCALE GENOMIC DNA]</scope>
    <source>
        <strain evidence="3">CGMCC 1.8975</strain>
    </source>
</reference>
<gene>
    <name evidence="2" type="ORF">SAMN04488069_11666</name>
</gene>
<keyword evidence="3" id="KW-1185">Reference proteome</keyword>
<protein>
    <recommendedName>
        <fullName evidence="4">DUF4468 domain-containing protein</fullName>
    </recommendedName>
</protein>
<dbReference type="RefSeq" id="WP_139255319.1">
    <property type="nucleotide sequence ID" value="NZ_FNOV01000016.1"/>
</dbReference>
<evidence type="ECO:0008006" key="4">
    <source>
        <dbReference type="Google" id="ProtNLM"/>
    </source>
</evidence>
<dbReference type="AlphaFoldDB" id="A0A1H3NFU1"/>
<evidence type="ECO:0000313" key="2">
    <source>
        <dbReference type="EMBL" id="SDY87325.1"/>
    </source>
</evidence>
<keyword evidence="1" id="KW-0732">Signal</keyword>
<evidence type="ECO:0000313" key="3">
    <source>
        <dbReference type="Proteomes" id="UP000199249"/>
    </source>
</evidence>
<name>A0A1H3NFU1_9BACT</name>
<evidence type="ECO:0000256" key="1">
    <source>
        <dbReference type="SAM" id="SignalP"/>
    </source>
</evidence>
<feature type="chain" id="PRO_5011759568" description="DUF4468 domain-containing protein" evidence="1">
    <location>
        <begin position="18"/>
        <end position="131"/>
    </location>
</feature>
<proteinExistence type="predicted"/>
<dbReference type="EMBL" id="FNOV01000016">
    <property type="protein sequence ID" value="SDY87325.1"/>
    <property type="molecule type" value="Genomic_DNA"/>
</dbReference>